<evidence type="ECO:0000256" key="9">
    <source>
        <dbReference type="ARBA" id="ARBA00031449"/>
    </source>
</evidence>
<evidence type="ECO:0000256" key="5">
    <source>
        <dbReference type="ARBA" id="ARBA00018141"/>
    </source>
</evidence>
<dbReference type="RefSeq" id="WP_224192386.1">
    <property type="nucleotide sequence ID" value="NZ_JAIRAU010000019.1"/>
</dbReference>
<name>A0ABS7TQX8_9BACT</name>
<comment type="catalytic activity">
    <reaction evidence="10">
        <text>7,8-dihydroneopterin 3'-triphosphate + H2O = 6-carboxy-5,6,7,8-tetrahydropterin + triphosphate + acetaldehyde + 2 H(+)</text>
        <dbReference type="Rhea" id="RHEA:27966"/>
        <dbReference type="ChEBI" id="CHEBI:15343"/>
        <dbReference type="ChEBI" id="CHEBI:15377"/>
        <dbReference type="ChEBI" id="CHEBI:15378"/>
        <dbReference type="ChEBI" id="CHEBI:18036"/>
        <dbReference type="ChEBI" id="CHEBI:58462"/>
        <dbReference type="ChEBI" id="CHEBI:61032"/>
        <dbReference type="EC" id="4.1.2.50"/>
    </reaction>
</comment>
<comment type="cofactor">
    <cofactor evidence="1">
        <name>Zn(2+)</name>
        <dbReference type="ChEBI" id="CHEBI:29105"/>
    </cofactor>
</comment>
<dbReference type="EMBL" id="JAIRAU010000019">
    <property type="protein sequence ID" value="MBZ5710616.1"/>
    <property type="molecule type" value="Genomic_DNA"/>
</dbReference>
<gene>
    <name evidence="11" type="ORF">K7C98_15250</name>
</gene>
<proteinExistence type="inferred from homology"/>
<keyword evidence="7" id="KW-0862">Zinc</keyword>
<evidence type="ECO:0000256" key="7">
    <source>
        <dbReference type="ARBA" id="ARBA00022833"/>
    </source>
</evidence>
<evidence type="ECO:0000256" key="1">
    <source>
        <dbReference type="ARBA" id="ARBA00001947"/>
    </source>
</evidence>
<organism evidence="11 12">
    <name type="scientific">Nannocystis pusilla</name>
    <dbReference type="NCBI Taxonomy" id="889268"/>
    <lineage>
        <taxon>Bacteria</taxon>
        <taxon>Pseudomonadati</taxon>
        <taxon>Myxococcota</taxon>
        <taxon>Polyangia</taxon>
        <taxon>Nannocystales</taxon>
        <taxon>Nannocystaceae</taxon>
        <taxon>Nannocystis</taxon>
    </lineage>
</organism>
<keyword evidence="12" id="KW-1185">Reference proteome</keyword>
<dbReference type="InterPro" id="IPR007115">
    <property type="entry name" value="6-PTP_synth/QueD"/>
</dbReference>
<evidence type="ECO:0000256" key="8">
    <source>
        <dbReference type="ARBA" id="ARBA00023239"/>
    </source>
</evidence>
<evidence type="ECO:0000256" key="2">
    <source>
        <dbReference type="ARBA" id="ARBA00005061"/>
    </source>
</evidence>
<dbReference type="InterPro" id="IPR038418">
    <property type="entry name" value="6-PTP_synth/QueD_sf"/>
</dbReference>
<keyword evidence="6" id="KW-0479">Metal-binding</keyword>
<evidence type="ECO:0000313" key="12">
    <source>
        <dbReference type="Proteomes" id="UP001139031"/>
    </source>
</evidence>
<evidence type="ECO:0000313" key="11">
    <source>
        <dbReference type="EMBL" id="MBZ5710616.1"/>
    </source>
</evidence>
<protein>
    <recommendedName>
        <fullName evidence="5">6-carboxy-5,6,7,8-tetrahydropterin synthase</fullName>
        <ecNumber evidence="4">4.1.2.50</ecNumber>
    </recommendedName>
    <alternativeName>
        <fullName evidence="9">Queuosine biosynthesis protein QueD</fullName>
    </alternativeName>
</protein>
<dbReference type="Gene3D" id="3.30.479.10">
    <property type="entry name" value="6-pyruvoyl tetrahydropterin synthase/QueD"/>
    <property type="match status" value="1"/>
</dbReference>
<evidence type="ECO:0000256" key="10">
    <source>
        <dbReference type="ARBA" id="ARBA00048807"/>
    </source>
</evidence>
<reference evidence="11" key="1">
    <citation type="submission" date="2021-08" db="EMBL/GenBank/DDBJ databases">
        <authorList>
            <person name="Stevens D.C."/>
        </authorList>
    </citation>
    <scope>NUCLEOTIDE SEQUENCE</scope>
    <source>
        <strain evidence="11">DSM 53165</strain>
    </source>
</reference>
<comment type="pathway">
    <text evidence="2">Purine metabolism; 7-cyano-7-deazaguanine biosynthesis.</text>
</comment>
<evidence type="ECO:0000256" key="4">
    <source>
        <dbReference type="ARBA" id="ARBA00012982"/>
    </source>
</evidence>
<comment type="caution">
    <text evidence="11">The sequence shown here is derived from an EMBL/GenBank/DDBJ whole genome shotgun (WGS) entry which is preliminary data.</text>
</comment>
<keyword evidence="8" id="KW-0456">Lyase</keyword>
<comment type="similarity">
    <text evidence="3">Belongs to the PTPS family. QueD subfamily.</text>
</comment>
<dbReference type="EC" id="4.1.2.50" evidence="4"/>
<dbReference type="PANTHER" id="PTHR12589">
    <property type="entry name" value="PYRUVOYL TETRAHYDROBIOPTERIN SYNTHASE"/>
    <property type="match status" value="1"/>
</dbReference>
<sequence>MTASTTDEPRDPTTLELTTIELAKESMKFSAGHFTIFSADRRERLHGHNFAVSVSLTGEPDDNGMMGDYGEFKRIVLDLCRDLDEWVLLPGRSPHLILREEGPYLFAEFDGHTIPFLRSDVQVLPVRNVTVEELARHLCSRLVDEGQVLQVAPIHGLTVKVSSGPGQLGSASWQRGT</sequence>
<dbReference type="PANTHER" id="PTHR12589:SF7">
    <property type="entry name" value="6-PYRUVOYL TETRAHYDROBIOPTERIN SYNTHASE"/>
    <property type="match status" value="1"/>
</dbReference>
<evidence type="ECO:0000256" key="3">
    <source>
        <dbReference type="ARBA" id="ARBA00008900"/>
    </source>
</evidence>
<evidence type="ECO:0000256" key="6">
    <source>
        <dbReference type="ARBA" id="ARBA00022723"/>
    </source>
</evidence>
<dbReference type="Proteomes" id="UP001139031">
    <property type="component" value="Unassembled WGS sequence"/>
</dbReference>
<dbReference type="SUPFAM" id="SSF55620">
    <property type="entry name" value="Tetrahydrobiopterin biosynthesis enzymes-like"/>
    <property type="match status" value="1"/>
</dbReference>
<accession>A0ABS7TQX8</accession>
<dbReference type="Pfam" id="PF01242">
    <property type="entry name" value="PTPS"/>
    <property type="match status" value="1"/>
</dbReference>